<evidence type="ECO:0000313" key="3">
    <source>
        <dbReference type="EMBL" id="GGB39599.1"/>
    </source>
</evidence>
<reference evidence="3" key="2">
    <citation type="submission" date="2020-09" db="EMBL/GenBank/DDBJ databases">
        <authorList>
            <person name="Sun Q."/>
            <person name="Zhou Y."/>
        </authorList>
    </citation>
    <scope>NUCLEOTIDE SEQUENCE</scope>
    <source>
        <strain evidence="3">CGMCC 1.15330</strain>
    </source>
</reference>
<name>A0A916TCE3_9SPHN</name>
<feature type="coiled-coil region" evidence="1">
    <location>
        <begin position="128"/>
        <end position="176"/>
    </location>
</feature>
<evidence type="ECO:0000256" key="1">
    <source>
        <dbReference type="SAM" id="Coils"/>
    </source>
</evidence>
<accession>A0A916TCE3</accession>
<dbReference type="AlphaFoldDB" id="A0A916TCE3"/>
<dbReference type="EMBL" id="BMIH01000004">
    <property type="protein sequence ID" value="GGB39599.1"/>
    <property type="molecule type" value="Genomic_DNA"/>
</dbReference>
<dbReference type="Proteomes" id="UP000623067">
    <property type="component" value="Unassembled WGS sequence"/>
</dbReference>
<dbReference type="RefSeq" id="WP_188659919.1">
    <property type="nucleotide sequence ID" value="NZ_BMIH01000004.1"/>
</dbReference>
<feature type="compositionally biased region" description="Basic and acidic residues" evidence="2">
    <location>
        <begin position="31"/>
        <end position="40"/>
    </location>
</feature>
<keyword evidence="4" id="KW-1185">Reference proteome</keyword>
<keyword evidence="1" id="KW-0175">Coiled coil</keyword>
<organism evidence="3 4">
    <name type="scientific">Sphingomonas metalli</name>
    <dbReference type="NCBI Taxonomy" id="1779358"/>
    <lineage>
        <taxon>Bacteria</taxon>
        <taxon>Pseudomonadati</taxon>
        <taxon>Pseudomonadota</taxon>
        <taxon>Alphaproteobacteria</taxon>
        <taxon>Sphingomonadales</taxon>
        <taxon>Sphingomonadaceae</taxon>
        <taxon>Sphingomonas</taxon>
    </lineage>
</organism>
<feature type="region of interest" description="Disordered" evidence="2">
    <location>
        <begin position="1"/>
        <end position="40"/>
    </location>
</feature>
<sequence length="181" mass="20006">MSTQTSKGKRVTGTRAARRVEVKHRPAGPGEKMREGWRQGHETTNTAMERAANDLVEAGTKPTIDAVRSAVLAAGGTLSKASADRHVASLAGARTRWEAAHGRVPEWHRPKRGDARPSAAAVEESVAMAKLRADKDLAERRYARAMDELGKVRKSRDRIAAENQELREQVRRLEMMFKTAD</sequence>
<gene>
    <name evidence="3" type="ORF">GCM10011380_31400</name>
</gene>
<reference evidence="3" key="1">
    <citation type="journal article" date="2014" name="Int. J. Syst. Evol. Microbiol.">
        <title>Complete genome sequence of Corynebacterium casei LMG S-19264T (=DSM 44701T), isolated from a smear-ripened cheese.</title>
        <authorList>
            <consortium name="US DOE Joint Genome Institute (JGI-PGF)"/>
            <person name="Walter F."/>
            <person name="Albersmeier A."/>
            <person name="Kalinowski J."/>
            <person name="Ruckert C."/>
        </authorList>
    </citation>
    <scope>NUCLEOTIDE SEQUENCE</scope>
    <source>
        <strain evidence="3">CGMCC 1.15330</strain>
    </source>
</reference>
<evidence type="ECO:0000313" key="4">
    <source>
        <dbReference type="Proteomes" id="UP000623067"/>
    </source>
</evidence>
<comment type="caution">
    <text evidence="3">The sequence shown here is derived from an EMBL/GenBank/DDBJ whole genome shotgun (WGS) entry which is preliminary data.</text>
</comment>
<protein>
    <submittedName>
        <fullName evidence="3">Uncharacterized protein</fullName>
    </submittedName>
</protein>
<evidence type="ECO:0000256" key="2">
    <source>
        <dbReference type="SAM" id="MobiDB-lite"/>
    </source>
</evidence>
<proteinExistence type="predicted"/>